<keyword evidence="2" id="KW-0812">Transmembrane</keyword>
<name>U6H4E5_9EIME</name>
<keyword evidence="4" id="KW-1185">Reference proteome</keyword>
<dbReference type="OrthoDB" id="346590at2759"/>
<dbReference type="Proteomes" id="UP000018201">
    <property type="component" value="Unassembled WGS sequence"/>
</dbReference>
<evidence type="ECO:0000256" key="2">
    <source>
        <dbReference type="SAM" id="Phobius"/>
    </source>
</evidence>
<dbReference type="AlphaFoldDB" id="U6H4E5"/>
<keyword evidence="2" id="KW-1133">Transmembrane helix</keyword>
<sequence length="314" mass="34297">MVGESPLPEPNQVSACVDFPTLACTHVVGSDYVVAGARHRSVSSAAVSVEHSPRGRCRPNEVGKLLHLFKKGMPQHVQPDRLLPNGRTAAGVSARGTAEEPFPKLLQGASPRRSRQVDKSQKGRSAKCFGRWMRLGWTGGPKIFSKSSNEKKASGVVACGTVALRRTTREETAEGATDVAEAARRSVLWEWWQPGCMTFVFYDVLEGCCIMAKGKVFREATKVPQGVELNFVLGSHLVIPLFTVALTVHLRRIPELTIIIASFGSAVFTVVTLALVGWDFKVMAFFMLSRSLHALFVIMLARYGGTAVLLLSMW</sequence>
<feature type="region of interest" description="Disordered" evidence="1">
    <location>
        <begin position="76"/>
        <end position="123"/>
    </location>
</feature>
<proteinExistence type="predicted"/>
<dbReference type="VEuPathDB" id="ToxoDB:EPH_0075820"/>
<reference evidence="3" key="1">
    <citation type="submission" date="2013-10" db="EMBL/GenBank/DDBJ databases">
        <title>Genomic analysis of the causative agents of coccidiosis in chickens.</title>
        <authorList>
            <person name="Reid A.J."/>
            <person name="Blake D."/>
            <person name="Billington K."/>
            <person name="Browne H."/>
            <person name="Dunn M."/>
            <person name="Hung S."/>
            <person name="Kawahara F."/>
            <person name="Miranda-Saavedra D."/>
            <person name="Mourier T."/>
            <person name="Nagra H."/>
            <person name="Otto T.D."/>
            <person name="Rawlings N."/>
            <person name="Sanchez A."/>
            <person name="Sanders M."/>
            <person name="Subramaniam C."/>
            <person name="Tay Y."/>
            <person name="Dear P."/>
            <person name="Doerig C."/>
            <person name="Gruber A."/>
            <person name="Parkinson J."/>
            <person name="Shirley M."/>
            <person name="Wan K.L."/>
            <person name="Berriman M."/>
            <person name="Tomley F."/>
            <person name="Pain A."/>
        </authorList>
    </citation>
    <scope>NUCLEOTIDE SEQUENCE [LARGE SCALE GENOMIC DNA]</scope>
    <source>
        <strain evidence="3">Houghton</strain>
    </source>
</reference>
<feature type="transmembrane region" description="Helical" evidence="2">
    <location>
        <begin position="256"/>
        <end position="280"/>
    </location>
</feature>
<accession>U6H4E5</accession>
<organism evidence="3 4">
    <name type="scientific">Eimeria praecox</name>
    <dbReference type="NCBI Taxonomy" id="51316"/>
    <lineage>
        <taxon>Eukaryota</taxon>
        <taxon>Sar</taxon>
        <taxon>Alveolata</taxon>
        <taxon>Apicomplexa</taxon>
        <taxon>Conoidasida</taxon>
        <taxon>Coccidia</taxon>
        <taxon>Eucoccidiorida</taxon>
        <taxon>Eimeriorina</taxon>
        <taxon>Eimeriidae</taxon>
        <taxon>Eimeria</taxon>
    </lineage>
</organism>
<evidence type="ECO:0000313" key="4">
    <source>
        <dbReference type="Proteomes" id="UP000018201"/>
    </source>
</evidence>
<gene>
    <name evidence="3" type="ORF">EPH_0075820</name>
</gene>
<evidence type="ECO:0000313" key="3">
    <source>
        <dbReference type="EMBL" id="CDI87325.1"/>
    </source>
</evidence>
<feature type="transmembrane region" description="Helical" evidence="2">
    <location>
        <begin position="292"/>
        <end position="313"/>
    </location>
</feature>
<dbReference type="EMBL" id="HG697215">
    <property type="protein sequence ID" value="CDI87325.1"/>
    <property type="molecule type" value="Genomic_DNA"/>
</dbReference>
<keyword evidence="2" id="KW-0472">Membrane</keyword>
<protein>
    <submittedName>
        <fullName evidence="3">Uncharacterized protein</fullName>
    </submittedName>
</protein>
<reference evidence="3" key="2">
    <citation type="submission" date="2013-10" db="EMBL/GenBank/DDBJ databases">
        <authorList>
            <person name="Aslett M."/>
        </authorList>
    </citation>
    <scope>NUCLEOTIDE SEQUENCE [LARGE SCALE GENOMIC DNA]</scope>
    <source>
        <strain evidence="3">Houghton</strain>
    </source>
</reference>
<evidence type="ECO:0000256" key="1">
    <source>
        <dbReference type="SAM" id="MobiDB-lite"/>
    </source>
</evidence>